<dbReference type="InterPro" id="IPR026031">
    <property type="entry name" value="Cyt_c_CcmB_bac"/>
</dbReference>
<sequence length="231" mass="25641">MLAEIKEFWIQVGALLWKDIRCELRSTQTWLSMGLFALLVLVIFNFAFDLRVDNKAAVAPGALWVSFIFASMLGLERTLGSEREHGSLDRLLLCPVNRRAIYLAKLLGNLLFIGVVELVALPIYIVLFNVHLLGGEWALFQLLWIVFLGTVGIASVGTLFAAIASATRARAVLLPILVFPLIVPVVIGAIRLTENLIALQTHEPPWLGLIIVFDVIFLGVSMLTFQFVVEE</sequence>
<feature type="transmembrane region" description="Helical" evidence="12">
    <location>
        <begin position="56"/>
        <end position="75"/>
    </location>
</feature>
<keyword evidence="7" id="KW-0997">Cell inner membrane</keyword>
<dbReference type="Pfam" id="PF03379">
    <property type="entry name" value="CcmB"/>
    <property type="match status" value="1"/>
</dbReference>
<keyword evidence="9" id="KW-0201">Cytochrome c-type biogenesis</keyword>
<feature type="transmembrane region" description="Helical" evidence="12">
    <location>
        <begin position="205"/>
        <end position="229"/>
    </location>
</feature>
<feature type="transmembrane region" description="Helical" evidence="12">
    <location>
        <begin position="106"/>
        <end position="127"/>
    </location>
</feature>
<dbReference type="GO" id="GO:1903607">
    <property type="term" value="P:cytochrome c biosynthetic process"/>
    <property type="evidence" value="ECO:0007669"/>
    <property type="project" value="TreeGrafter"/>
</dbReference>
<gene>
    <name evidence="13" type="ORF">KSX_18630</name>
</gene>
<name>A0A8J3MSU5_9CHLR</name>
<evidence type="ECO:0000256" key="1">
    <source>
        <dbReference type="ARBA" id="ARBA00002442"/>
    </source>
</evidence>
<evidence type="ECO:0000256" key="11">
    <source>
        <dbReference type="ARBA" id="ARBA00023136"/>
    </source>
</evidence>
<keyword evidence="6" id="KW-1003">Cell membrane</keyword>
<dbReference type="GO" id="GO:0015232">
    <property type="term" value="F:heme transmembrane transporter activity"/>
    <property type="evidence" value="ECO:0007669"/>
    <property type="project" value="InterPro"/>
</dbReference>
<comment type="similarity">
    <text evidence="3">Belongs to the CcmB/CycW/HelB family.</text>
</comment>
<evidence type="ECO:0000256" key="7">
    <source>
        <dbReference type="ARBA" id="ARBA00022519"/>
    </source>
</evidence>
<comment type="function">
    <text evidence="1">Required for the export of heme to the periplasm for the biogenesis of c-type cytochromes.</text>
</comment>
<evidence type="ECO:0000256" key="9">
    <source>
        <dbReference type="ARBA" id="ARBA00022748"/>
    </source>
</evidence>
<dbReference type="PANTHER" id="PTHR30070:SF1">
    <property type="entry name" value="CYTOCHROME C BIOGENESIS B-RELATED"/>
    <property type="match status" value="1"/>
</dbReference>
<dbReference type="PANTHER" id="PTHR30070">
    <property type="entry name" value="HEME EXPORTER PROTEIN B"/>
    <property type="match status" value="1"/>
</dbReference>
<dbReference type="RefSeq" id="WP_220193159.1">
    <property type="nucleotide sequence ID" value="NZ_BNJF01000001.1"/>
</dbReference>
<keyword evidence="8 12" id="KW-0812">Transmembrane</keyword>
<evidence type="ECO:0000256" key="8">
    <source>
        <dbReference type="ARBA" id="ARBA00022692"/>
    </source>
</evidence>
<evidence type="ECO:0000256" key="3">
    <source>
        <dbReference type="ARBA" id="ARBA00010544"/>
    </source>
</evidence>
<keyword evidence="5" id="KW-0813">Transport</keyword>
<comment type="subcellular location">
    <subcellularLocation>
        <location evidence="2">Cell inner membrane</location>
        <topology evidence="2">Multi-pass membrane protein</topology>
    </subcellularLocation>
</comment>
<protein>
    <recommendedName>
        <fullName evidence="4">Heme exporter protein B</fullName>
    </recommendedName>
</protein>
<dbReference type="Proteomes" id="UP000612362">
    <property type="component" value="Unassembled WGS sequence"/>
</dbReference>
<dbReference type="PIRSF" id="PIRSF002764">
    <property type="entry name" value="CcmB"/>
    <property type="match status" value="1"/>
</dbReference>
<dbReference type="PRINTS" id="PR01414">
    <property type="entry name" value="CCMBBIOGNSIS"/>
</dbReference>
<evidence type="ECO:0000313" key="13">
    <source>
        <dbReference type="EMBL" id="GHO43700.1"/>
    </source>
</evidence>
<evidence type="ECO:0000256" key="2">
    <source>
        <dbReference type="ARBA" id="ARBA00004429"/>
    </source>
</evidence>
<evidence type="ECO:0000256" key="10">
    <source>
        <dbReference type="ARBA" id="ARBA00022989"/>
    </source>
</evidence>
<feature type="transmembrane region" description="Helical" evidence="12">
    <location>
        <begin position="30"/>
        <end position="50"/>
    </location>
</feature>
<comment type="caution">
    <text evidence="13">The sequence shown here is derived from an EMBL/GenBank/DDBJ whole genome shotgun (WGS) entry which is preliminary data.</text>
</comment>
<dbReference type="GO" id="GO:0005886">
    <property type="term" value="C:plasma membrane"/>
    <property type="evidence" value="ECO:0007669"/>
    <property type="project" value="UniProtKB-SubCell"/>
</dbReference>
<evidence type="ECO:0000256" key="4">
    <source>
        <dbReference type="ARBA" id="ARBA00016452"/>
    </source>
</evidence>
<dbReference type="GO" id="GO:0017004">
    <property type="term" value="P:cytochrome complex assembly"/>
    <property type="evidence" value="ECO:0007669"/>
    <property type="project" value="UniProtKB-KW"/>
</dbReference>
<keyword evidence="10 12" id="KW-1133">Transmembrane helix</keyword>
<keyword evidence="14" id="KW-1185">Reference proteome</keyword>
<feature type="transmembrane region" description="Helical" evidence="12">
    <location>
        <begin position="139"/>
        <end position="164"/>
    </location>
</feature>
<feature type="transmembrane region" description="Helical" evidence="12">
    <location>
        <begin position="171"/>
        <end position="193"/>
    </location>
</feature>
<accession>A0A8J3MSU5</accession>
<keyword evidence="11 12" id="KW-0472">Membrane</keyword>
<proteinExistence type="inferred from homology"/>
<evidence type="ECO:0000256" key="5">
    <source>
        <dbReference type="ARBA" id="ARBA00022448"/>
    </source>
</evidence>
<organism evidence="13 14">
    <name type="scientific">Ktedonospora formicarum</name>
    <dbReference type="NCBI Taxonomy" id="2778364"/>
    <lineage>
        <taxon>Bacteria</taxon>
        <taxon>Bacillati</taxon>
        <taxon>Chloroflexota</taxon>
        <taxon>Ktedonobacteria</taxon>
        <taxon>Ktedonobacterales</taxon>
        <taxon>Ktedonobacteraceae</taxon>
        <taxon>Ktedonospora</taxon>
    </lineage>
</organism>
<evidence type="ECO:0000313" key="14">
    <source>
        <dbReference type="Proteomes" id="UP000612362"/>
    </source>
</evidence>
<dbReference type="AlphaFoldDB" id="A0A8J3MSU5"/>
<dbReference type="InterPro" id="IPR003544">
    <property type="entry name" value="Cyt_c_biogenesis_CcmB"/>
</dbReference>
<evidence type="ECO:0000256" key="6">
    <source>
        <dbReference type="ARBA" id="ARBA00022475"/>
    </source>
</evidence>
<evidence type="ECO:0000256" key="12">
    <source>
        <dbReference type="SAM" id="Phobius"/>
    </source>
</evidence>
<reference evidence="13" key="1">
    <citation type="submission" date="2020-10" db="EMBL/GenBank/DDBJ databases">
        <title>Taxonomic study of unclassified bacteria belonging to the class Ktedonobacteria.</title>
        <authorList>
            <person name="Yabe S."/>
            <person name="Wang C.M."/>
            <person name="Zheng Y."/>
            <person name="Sakai Y."/>
            <person name="Cavaletti L."/>
            <person name="Monciardini P."/>
            <person name="Donadio S."/>
        </authorList>
    </citation>
    <scope>NUCLEOTIDE SEQUENCE</scope>
    <source>
        <strain evidence="13">SOSP1-1</strain>
    </source>
</reference>
<dbReference type="EMBL" id="BNJF01000001">
    <property type="protein sequence ID" value="GHO43700.1"/>
    <property type="molecule type" value="Genomic_DNA"/>
</dbReference>